<dbReference type="InterPro" id="IPR016032">
    <property type="entry name" value="Sig_transdc_resp-reg_C-effctor"/>
</dbReference>
<dbReference type="PANTHER" id="PTHR48111:SF4">
    <property type="entry name" value="DNA-BINDING DUAL TRANSCRIPTIONAL REGULATOR OMPR"/>
    <property type="match status" value="1"/>
</dbReference>
<dbReference type="SMART" id="SM00862">
    <property type="entry name" value="Trans_reg_C"/>
    <property type="match status" value="1"/>
</dbReference>
<evidence type="ECO:0000256" key="2">
    <source>
        <dbReference type="ARBA" id="ARBA00023015"/>
    </source>
</evidence>
<dbReference type="InterPro" id="IPR011006">
    <property type="entry name" value="CheY-like_superfamily"/>
</dbReference>
<keyword evidence="4" id="KW-0804">Transcription</keyword>
<dbReference type="EMBL" id="CP078078">
    <property type="protein sequence ID" value="UPL16501.1"/>
    <property type="molecule type" value="Genomic_DNA"/>
</dbReference>
<dbReference type="Gene3D" id="6.10.250.690">
    <property type="match status" value="1"/>
</dbReference>
<dbReference type="CDD" id="cd17574">
    <property type="entry name" value="REC_OmpR"/>
    <property type="match status" value="1"/>
</dbReference>
<dbReference type="SMART" id="SM00448">
    <property type="entry name" value="REC"/>
    <property type="match status" value="1"/>
</dbReference>
<name>A0ABY4IUN3_9MICO</name>
<accession>A0ABY4IUN3</accession>
<evidence type="ECO:0000256" key="5">
    <source>
        <dbReference type="PROSITE-ProRule" id="PRU00169"/>
    </source>
</evidence>
<dbReference type="Proteomes" id="UP000830631">
    <property type="component" value="Chromosome"/>
</dbReference>
<feature type="modified residue" description="4-aspartylphosphate" evidence="5">
    <location>
        <position position="67"/>
    </location>
</feature>
<dbReference type="Pfam" id="PF00486">
    <property type="entry name" value="Trans_reg_C"/>
    <property type="match status" value="1"/>
</dbReference>
<dbReference type="SUPFAM" id="SSF52172">
    <property type="entry name" value="CheY-like"/>
    <property type="match status" value="1"/>
</dbReference>
<evidence type="ECO:0000256" key="4">
    <source>
        <dbReference type="ARBA" id="ARBA00023163"/>
    </source>
</evidence>
<dbReference type="RefSeq" id="WP_047521046.1">
    <property type="nucleotide sequence ID" value="NZ_CP078078.1"/>
</dbReference>
<dbReference type="PROSITE" id="PS50110">
    <property type="entry name" value="RESPONSE_REGULATORY"/>
    <property type="match status" value="1"/>
</dbReference>
<keyword evidence="2" id="KW-0805">Transcription regulation</keyword>
<dbReference type="PROSITE" id="PS51755">
    <property type="entry name" value="OMPR_PHOB"/>
    <property type="match status" value="1"/>
</dbReference>
<reference evidence="9 10" key="1">
    <citation type="submission" date="2021-06" db="EMBL/GenBank/DDBJ databases">
        <title>Genome-based taxonomic framework of Microbacterium strains isolated from marine environment, the description of four new species and reclassification of four preexisting species.</title>
        <authorList>
            <person name="Lee S.D."/>
            <person name="Kim S.-M."/>
            <person name="Byeon Y.-S."/>
            <person name="Yang H.L."/>
            <person name="Kim I.S."/>
        </authorList>
    </citation>
    <scope>NUCLEOTIDE SEQUENCE [LARGE SCALE GENOMIC DNA]</scope>
    <source>
        <strain evidence="9 10">KSW4-10</strain>
    </source>
</reference>
<feature type="domain" description="Response regulatory" evidence="7">
    <location>
        <begin position="18"/>
        <end position="131"/>
    </location>
</feature>
<keyword evidence="10" id="KW-1185">Reference proteome</keyword>
<dbReference type="CDD" id="cd00383">
    <property type="entry name" value="trans_reg_C"/>
    <property type="match status" value="1"/>
</dbReference>
<evidence type="ECO:0000256" key="1">
    <source>
        <dbReference type="ARBA" id="ARBA00022553"/>
    </source>
</evidence>
<evidence type="ECO:0000256" key="3">
    <source>
        <dbReference type="ARBA" id="ARBA00023125"/>
    </source>
</evidence>
<dbReference type="PANTHER" id="PTHR48111">
    <property type="entry name" value="REGULATOR OF RPOS"/>
    <property type="match status" value="1"/>
</dbReference>
<evidence type="ECO:0000259" key="7">
    <source>
        <dbReference type="PROSITE" id="PS50110"/>
    </source>
</evidence>
<dbReference type="InterPro" id="IPR039420">
    <property type="entry name" value="WalR-like"/>
</dbReference>
<keyword evidence="3 6" id="KW-0238">DNA-binding</keyword>
<dbReference type="InterPro" id="IPR001789">
    <property type="entry name" value="Sig_transdc_resp-reg_receiver"/>
</dbReference>
<dbReference type="Pfam" id="PF00072">
    <property type="entry name" value="Response_reg"/>
    <property type="match status" value="1"/>
</dbReference>
<evidence type="ECO:0000313" key="9">
    <source>
        <dbReference type="EMBL" id="UPL16501.1"/>
    </source>
</evidence>
<feature type="domain" description="OmpR/PhoB-type" evidence="8">
    <location>
        <begin position="141"/>
        <end position="239"/>
    </location>
</feature>
<protein>
    <submittedName>
        <fullName evidence="9">Response regulator transcription factor</fullName>
    </submittedName>
</protein>
<sequence>MSAPSVPPPHLAELADRRVLVIEDDATVSEVVQAYLRAAGYLVDHATDSFTGLASAAASAPDLIVLDRMLPGIDGAEVCRRIRAASDVPIIMLTALGSEEDRIDGLEAGADDYVVKPFSPRELVLRVNSVLRRSLPEFAREAPFDLGPFHLDPSARIVTRDGVPLELSVREFELFAFFLKHPRQTFDRPTLLRRVWGWEIGDLSTVTVTTRRLREKIEDDPGSPTVLVTVWGVGYRLEWEDR</sequence>
<dbReference type="SUPFAM" id="SSF46894">
    <property type="entry name" value="C-terminal effector domain of the bipartite response regulators"/>
    <property type="match status" value="1"/>
</dbReference>
<feature type="DNA-binding region" description="OmpR/PhoB-type" evidence="6">
    <location>
        <begin position="141"/>
        <end position="239"/>
    </location>
</feature>
<evidence type="ECO:0000256" key="6">
    <source>
        <dbReference type="PROSITE-ProRule" id="PRU01091"/>
    </source>
</evidence>
<evidence type="ECO:0000313" key="10">
    <source>
        <dbReference type="Proteomes" id="UP000830631"/>
    </source>
</evidence>
<dbReference type="InterPro" id="IPR036388">
    <property type="entry name" value="WH-like_DNA-bd_sf"/>
</dbReference>
<dbReference type="Gene3D" id="3.40.50.2300">
    <property type="match status" value="1"/>
</dbReference>
<gene>
    <name evidence="9" type="ORF">KV397_01390</name>
</gene>
<dbReference type="InterPro" id="IPR001867">
    <property type="entry name" value="OmpR/PhoB-type_DNA-bd"/>
</dbReference>
<keyword evidence="1 5" id="KW-0597">Phosphoprotein</keyword>
<evidence type="ECO:0000259" key="8">
    <source>
        <dbReference type="PROSITE" id="PS51755"/>
    </source>
</evidence>
<dbReference type="Gene3D" id="1.10.10.10">
    <property type="entry name" value="Winged helix-like DNA-binding domain superfamily/Winged helix DNA-binding domain"/>
    <property type="match status" value="1"/>
</dbReference>
<organism evidence="9 10">
    <name type="scientific">Microbacterium aurugineum</name>
    <dbReference type="NCBI Taxonomy" id="2851642"/>
    <lineage>
        <taxon>Bacteria</taxon>
        <taxon>Bacillati</taxon>
        <taxon>Actinomycetota</taxon>
        <taxon>Actinomycetes</taxon>
        <taxon>Micrococcales</taxon>
        <taxon>Microbacteriaceae</taxon>
        <taxon>Microbacterium</taxon>
    </lineage>
</organism>
<proteinExistence type="predicted"/>